<evidence type="ECO:0000313" key="2">
    <source>
        <dbReference type="EMBL" id="RZO05057.1"/>
    </source>
</evidence>
<dbReference type="Proteomes" id="UP000318148">
    <property type="component" value="Unassembled WGS sequence"/>
</dbReference>
<keyword evidence="1" id="KW-1133">Transmembrane helix</keyword>
<proteinExistence type="predicted"/>
<reference evidence="2 3" key="1">
    <citation type="submission" date="2019-02" db="EMBL/GenBank/DDBJ databases">
        <title>Prokaryotic population dynamics and viral predation in marine succession experiment using metagenomics: the confinement effect.</title>
        <authorList>
            <person name="Haro-Moreno J.M."/>
            <person name="Rodriguez-Valera F."/>
            <person name="Lopez-Perez M."/>
        </authorList>
    </citation>
    <scope>NUCLEOTIDE SEQUENCE [LARGE SCALE GENOMIC DNA]</scope>
    <source>
        <strain evidence="2">MED-G169</strain>
    </source>
</reference>
<sequence length="76" mass="8904">MMFLKKFLLWVHDSWSVVMDAKINPLKYLPDRSLQAYFMIVLFVMWSAFFALIAAYWGGILGGYSIWKSIILHLSL</sequence>
<evidence type="ECO:0000256" key="1">
    <source>
        <dbReference type="SAM" id="Phobius"/>
    </source>
</evidence>
<protein>
    <submittedName>
        <fullName evidence="2">Uncharacterized protein</fullName>
    </submittedName>
</protein>
<gene>
    <name evidence="2" type="ORF">EVB02_03715</name>
</gene>
<dbReference type="AlphaFoldDB" id="A0A520LK36"/>
<accession>A0A520LK36</accession>
<feature type="transmembrane region" description="Helical" evidence="1">
    <location>
        <begin position="36"/>
        <end position="57"/>
    </location>
</feature>
<comment type="caution">
    <text evidence="2">The sequence shown here is derived from an EMBL/GenBank/DDBJ whole genome shotgun (WGS) entry which is preliminary data.</text>
</comment>
<keyword evidence="1" id="KW-0472">Membrane</keyword>
<evidence type="ECO:0000313" key="3">
    <source>
        <dbReference type="Proteomes" id="UP000318148"/>
    </source>
</evidence>
<organism evidence="2 3">
    <name type="scientific">SAR92 clade bacterium</name>
    <dbReference type="NCBI Taxonomy" id="2315479"/>
    <lineage>
        <taxon>Bacteria</taxon>
        <taxon>Pseudomonadati</taxon>
        <taxon>Pseudomonadota</taxon>
        <taxon>Gammaproteobacteria</taxon>
        <taxon>Cellvibrionales</taxon>
        <taxon>Porticoccaceae</taxon>
        <taxon>SAR92 clade</taxon>
    </lineage>
</organism>
<feature type="non-terminal residue" evidence="2">
    <location>
        <position position="76"/>
    </location>
</feature>
<keyword evidence="1" id="KW-0812">Transmembrane</keyword>
<name>A0A520LK36_9GAMM</name>
<dbReference type="EMBL" id="SHBO01000049">
    <property type="protein sequence ID" value="RZO05057.1"/>
    <property type="molecule type" value="Genomic_DNA"/>
</dbReference>